<accession>A0ABP9BUH6</accession>
<comment type="similarity">
    <text evidence="1">Belongs to the sulfatase family.</text>
</comment>
<dbReference type="PANTHER" id="PTHR42693:SF53">
    <property type="entry name" value="ENDO-4-O-SULFATASE"/>
    <property type="match status" value="1"/>
</dbReference>
<dbReference type="PANTHER" id="PTHR42693">
    <property type="entry name" value="ARYLSULFATASE FAMILY MEMBER"/>
    <property type="match status" value="1"/>
</dbReference>
<sequence length="522" mass="59227">MMSFMRIRFRRSLVVSLAVCIVGFSSYKTKDGDENESIDVAFSTAKPLNIVLFTADDLDRNSLSCYGSTVKDITPNIDRFAKQSLNFKNAYVNAAICVPSRGILATGRYPHNNGVNGFFKMKAGNPTPLLMEILRKHHYTVGILGKLGHSTPKSDFIWDYAFDQADLGDGRSPSLYYERTKAFFEQCKKGDKPFYFMVNSHDPHRPFFDPEIPLKNGQERPSKIYAPEDITVPGFVPDLPGVRKELSYYFNSVRRLDDTFGRVMQALEESGYANNTLVIFLSDNGIAIPFAKANAYYASNRTPFLVRWLGVTKEGTANDDDFIATVDYLPTLLDALHIPLPDGVDGRSFLPLLQGKQQNDRTKVYAEIDYKAGGGATPIRSVQNKRYTYIFNAWADGERVYANNNEGLTLKSMIDASATNAKVAARVNTYQLRAPEEFYDLEHDPDALHNLIHEPRYQGEVARFRKDLEAWMVRTYDPLVKVYQLRNKPSLALQEFYKLYPEAKELDQDKQRYSRGGLGKRD</sequence>
<dbReference type="SUPFAM" id="SSF53649">
    <property type="entry name" value="Alkaline phosphatase-like"/>
    <property type="match status" value="1"/>
</dbReference>
<gene>
    <name evidence="4" type="ORF">GCM10023231_31880</name>
</gene>
<evidence type="ECO:0000256" key="2">
    <source>
        <dbReference type="ARBA" id="ARBA00022801"/>
    </source>
</evidence>
<keyword evidence="5" id="KW-1185">Reference proteome</keyword>
<dbReference type="Gene3D" id="3.40.720.10">
    <property type="entry name" value="Alkaline Phosphatase, subunit A"/>
    <property type="match status" value="1"/>
</dbReference>
<comment type="caution">
    <text evidence="4">The sequence shown here is derived from an EMBL/GenBank/DDBJ whole genome shotgun (WGS) entry which is preliminary data.</text>
</comment>
<dbReference type="InterPro" id="IPR017850">
    <property type="entry name" value="Alkaline_phosphatase_core_sf"/>
</dbReference>
<dbReference type="EMBL" id="BAABIQ010000041">
    <property type="protein sequence ID" value="GAA4800724.1"/>
    <property type="molecule type" value="Genomic_DNA"/>
</dbReference>
<protein>
    <submittedName>
        <fullName evidence="4">Sulfatase</fullName>
    </submittedName>
</protein>
<evidence type="ECO:0000256" key="1">
    <source>
        <dbReference type="ARBA" id="ARBA00008779"/>
    </source>
</evidence>
<keyword evidence="2" id="KW-0378">Hydrolase</keyword>
<evidence type="ECO:0000259" key="3">
    <source>
        <dbReference type="Pfam" id="PF00884"/>
    </source>
</evidence>
<dbReference type="Proteomes" id="UP001501411">
    <property type="component" value="Unassembled WGS sequence"/>
</dbReference>
<dbReference type="CDD" id="cd16027">
    <property type="entry name" value="SGSH"/>
    <property type="match status" value="1"/>
</dbReference>
<dbReference type="Pfam" id="PF00884">
    <property type="entry name" value="Sulfatase"/>
    <property type="match status" value="1"/>
</dbReference>
<organism evidence="4 5">
    <name type="scientific">Olivibacter ginsenosidimutans</name>
    <dbReference type="NCBI Taxonomy" id="1176537"/>
    <lineage>
        <taxon>Bacteria</taxon>
        <taxon>Pseudomonadati</taxon>
        <taxon>Bacteroidota</taxon>
        <taxon>Sphingobacteriia</taxon>
        <taxon>Sphingobacteriales</taxon>
        <taxon>Sphingobacteriaceae</taxon>
        <taxon>Olivibacter</taxon>
    </lineage>
</organism>
<dbReference type="RefSeq" id="WP_345233072.1">
    <property type="nucleotide sequence ID" value="NZ_BAABIQ010000041.1"/>
</dbReference>
<feature type="domain" description="Sulfatase N-terminal" evidence="3">
    <location>
        <begin position="49"/>
        <end position="338"/>
    </location>
</feature>
<evidence type="ECO:0000313" key="4">
    <source>
        <dbReference type="EMBL" id="GAA4800724.1"/>
    </source>
</evidence>
<name>A0ABP9BUH6_9SPHI</name>
<evidence type="ECO:0000313" key="5">
    <source>
        <dbReference type="Proteomes" id="UP001501411"/>
    </source>
</evidence>
<reference evidence="5" key="1">
    <citation type="journal article" date="2019" name="Int. J. Syst. Evol. Microbiol.">
        <title>The Global Catalogue of Microorganisms (GCM) 10K type strain sequencing project: providing services to taxonomists for standard genome sequencing and annotation.</title>
        <authorList>
            <consortium name="The Broad Institute Genomics Platform"/>
            <consortium name="The Broad Institute Genome Sequencing Center for Infectious Disease"/>
            <person name="Wu L."/>
            <person name="Ma J."/>
        </authorList>
    </citation>
    <scope>NUCLEOTIDE SEQUENCE [LARGE SCALE GENOMIC DNA]</scope>
    <source>
        <strain evidence="5">JCM 18200</strain>
    </source>
</reference>
<proteinExistence type="inferred from homology"/>
<dbReference type="InterPro" id="IPR000917">
    <property type="entry name" value="Sulfatase_N"/>
</dbReference>
<dbReference type="InterPro" id="IPR050738">
    <property type="entry name" value="Sulfatase"/>
</dbReference>